<evidence type="ECO:0000256" key="1">
    <source>
        <dbReference type="ARBA" id="ARBA00006845"/>
    </source>
</evidence>
<comment type="similarity">
    <text evidence="1">Belongs to the barstar family.</text>
</comment>
<protein>
    <submittedName>
        <fullName evidence="3">Barstar family protein</fullName>
    </submittedName>
</protein>
<dbReference type="EMBL" id="JBDZYD010000002">
    <property type="protein sequence ID" value="MEQ0558839.1"/>
    <property type="molecule type" value="Genomic_DNA"/>
</dbReference>
<dbReference type="SUPFAM" id="SSF52038">
    <property type="entry name" value="Barstar-related"/>
    <property type="match status" value="1"/>
</dbReference>
<proteinExistence type="inferred from homology"/>
<dbReference type="Proteomes" id="UP001440984">
    <property type="component" value="Unassembled WGS sequence"/>
</dbReference>
<dbReference type="InterPro" id="IPR000468">
    <property type="entry name" value="Barstar"/>
</dbReference>
<accession>A0ABV0L963</accession>
<evidence type="ECO:0000313" key="4">
    <source>
        <dbReference type="Proteomes" id="UP001440984"/>
    </source>
</evidence>
<keyword evidence="4" id="KW-1185">Reference proteome</keyword>
<name>A0ABV0L963_9PSEU</name>
<sequence length="247" mass="27569">MPEVDFVMFSLFDESSGLLILSAREIDGFFGVSAGRYPDVVFRGVTEFQSGRVKVEEATLHIIDRKRTKIGEYWVGRAISDRAMNSSSGPVLDSVVFRQFDGRCECRDAVAVWRRWASAELKSNEWAHWPASYHSAWLHVAQNSWFFGERLHVATEADRSVVYLAGKVVLTKASFFCALGEAVNGPGGYFGSNLDALVDCIRSNLGGASLSKIVWRDFDTSRQVLDADFLDSLIAVMDEFSIVLEFV</sequence>
<reference evidence="3 4" key="1">
    <citation type="submission" date="2024-05" db="EMBL/GenBank/DDBJ databases">
        <authorList>
            <person name="Zhao H."/>
            <person name="Xu Y."/>
            <person name="Lin S."/>
            <person name="Spain J.C."/>
            <person name="Zhou N.-Y."/>
        </authorList>
    </citation>
    <scope>NUCLEOTIDE SEQUENCE [LARGE SCALE GENOMIC DNA]</scope>
    <source>
        <strain evidence="3 4">NEAU-NG30</strain>
    </source>
</reference>
<feature type="domain" description="Barstar (barnase inhibitor)" evidence="2">
    <location>
        <begin position="161"/>
        <end position="240"/>
    </location>
</feature>
<dbReference type="Pfam" id="PF01337">
    <property type="entry name" value="Barstar"/>
    <property type="match status" value="1"/>
</dbReference>
<evidence type="ECO:0000259" key="2">
    <source>
        <dbReference type="Pfam" id="PF01337"/>
    </source>
</evidence>
<dbReference type="Gene3D" id="3.30.370.10">
    <property type="entry name" value="Barstar-like"/>
    <property type="match status" value="1"/>
</dbReference>
<comment type="caution">
    <text evidence="3">The sequence shown here is derived from an EMBL/GenBank/DDBJ whole genome shotgun (WGS) entry which is preliminary data.</text>
</comment>
<evidence type="ECO:0000313" key="3">
    <source>
        <dbReference type="EMBL" id="MEQ0558839.1"/>
    </source>
</evidence>
<organism evidence="3 4">
    <name type="scientific">Amycolatopsis melonis</name>
    <dbReference type="NCBI Taxonomy" id="3156488"/>
    <lineage>
        <taxon>Bacteria</taxon>
        <taxon>Bacillati</taxon>
        <taxon>Actinomycetota</taxon>
        <taxon>Actinomycetes</taxon>
        <taxon>Pseudonocardiales</taxon>
        <taxon>Pseudonocardiaceae</taxon>
        <taxon>Amycolatopsis</taxon>
    </lineage>
</organism>
<dbReference type="InterPro" id="IPR035905">
    <property type="entry name" value="Barstar-like_sf"/>
</dbReference>
<gene>
    <name evidence="3" type="ORF">ABJI51_07140</name>
</gene>